<organism evidence="2 3">
    <name type="scientific">Paralvinella palmiformis</name>
    <dbReference type="NCBI Taxonomy" id="53620"/>
    <lineage>
        <taxon>Eukaryota</taxon>
        <taxon>Metazoa</taxon>
        <taxon>Spiralia</taxon>
        <taxon>Lophotrochozoa</taxon>
        <taxon>Annelida</taxon>
        <taxon>Polychaeta</taxon>
        <taxon>Sedentaria</taxon>
        <taxon>Canalipalpata</taxon>
        <taxon>Terebellida</taxon>
        <taxon>Terebelliformia</taxon>
        <taxon>Alvinellidae</taxon>
        <taxon>Paralvinella</taxon>
    </lineage>
</organism>
<accession>A0AAD9JH88</accession>
<dbReference type="Proteomes" id="UP001208570">
    <property type="component" value="Unassembled WGS sequence"/>
</dbReference>
<comment type="caution">
    <text evidence="2">The sequence shown here is derived from an EMBL/GenBank/DDBJ whole genome shotgun (WGS) entry which is preliminary data.</text>
</comment>
<gene>
    <name evidence="2" type="ORF">LSH36_306g03013</name>
</gene>
<name>A0AAD9JH88_9ANNE</name>
<proteinExistence type="predicted"/>
<evidence type="ECO:0000313" key="2">
    <source>
        <dbReference type="EMBL" id="KAK2153124.1"/>
    </source>
</evidence>
<dbReference type="AlphaFoldDB" id="A0AAD9JH88"/>
<feature type="compositionally biased region" description="Basic and acidic residues" evidence="1">
    <location>
        <begin position="15"/>
        <end position="40"/>
    </location>
</feature>
<evidence type="ECO:0000256" key="1">
    <source>
        <dbReference type="SAM" id="MobiDB-lite"/>
    </source>
</evidence>
<protein>
    <submittedName>
        <fullName evidence="2">Uncharacterized protein</fullName>
    </submittedName>
</protein>
<dbReference type="EMBL" id="JAODUP010000306">
    <property type="protein sequence ID" value="KAK2153124.1"/>
    <property type="molecule type" value="Genomic_DNA"/>
</dbReference>
<feature type="region of interest" description="Disordered" evidence="1">
    <location>
        <begin position="1"/>
        <end position="40"/>
    </location>
</feature>
<keyword evidence="3" id="KW-1185">Reference proteome</keyword>
<sequence>MMCEKNASARISVRRRGERDTKTRDDKSAKAEKEREREKRKAFAVCPSSSQLDRELFSSFEIVFQKV</sequence>
<evidence type="ECO:0000313" key="3">
    <source>
        <dbReference type="Proteomes" id="UP001208570"/>
    </source>
</evidence>
<reference evidence="2" key="1">
    <citation type="journal article" date="2023" name="Mol. Biol. Evol.">
        <title>Third-Generation Sequencing Reveals the Adaptive Role of the Epigenome in Three Deep-Sea Polychaetes.</title>
        <authorList>
            <person name="Perez M."/>
            <person name="Aroh O."/>
            <person name="Sun Y."/>
            <person name="Lan Y."/>
            <person name="Juniper S.K."/>
            <person name="Young C.R."/>
            <person name="Angers B."/>
            <person name="Qian P.Y."/>
        </authorList>
    </citation>
    <scope>NUCLEOTIDE SEQUENCE</scope>
    <source>
        <strain evidence="2">P08H-3</strain>
    </source>
</reference>